<keyword evidence="1" id="KW-0812">Transmembrane</keyword>
<comment type="caution">
    <text evidence="2">The sequence shown here is derived from an EMBL/GenBank/DDBJ whole genome shotgun (WGS) entry which is preliminary data.</text>
</comment>
<dbReference type="EMBL" id="QRDZ01000031">
    <property type="protein sequence ID" value="RED59488.1"/>
    <property type="molecule type" value="Genomic_DNA"/>
</dbReference>
<dbReference type="Gene3D" id="2.60.40.3830">
    <property type="match status" value="1"/>
</dbReference>
<gene>
    <name evidence="2" type="ORF">DFP98_13182</name>
</gene>
<evidence type="ECO:0000313" key="2">
    <source>
        <dbReference type="EMBL" id="RED59488.1"/>
    </source>
</evidence>
<dbReference type="OrthoDB" id="2381403at2"/>
<proteinExistence type="predicted"/>
<protein>
    <submittedName>
        <fullName evidence="2">Uncharacterized protein</fullName>
    </submittedName>
</protein>
<keyword evidence="1" id="KW-0472">Membrane</keyword>
<reference evidence="2 3" key="1">
    <citation type="submission" date="2018-07" db="EMBL/GenBank/DDBJ databases">
        <title>Genomic Encyclopedia of Type Strains, Phase III (KMG-III): the genomes of soil and plant-associated and newly described type strains.</title>
        <authorList>
            <person name="Whitman W."/>
        </authorList>
    </citation>
    <scope>NUCLEOTIDE SEQUENCE [LARGE SCALE GENOMIC DNA]</scope>
    <source>
        <strain evidence="2 3">CECT 7287</strain>
    </source>
</reference>
<keyword evidence="1" id="KW-1133">Transmembrane helix</keyword>
<dbReference type="AlphaFoldDB" id="A0A3D9ICK0"/>
<name>A0A3D9ICK0_9BACL</name>
<evidence type="ECO:0000256" key="1">
    <source>
        <dbReference type="SAM" id="Phobius"/>
    </source>
</evidence>
<evidence type="ECO:0000313" key="3">
    <source>
        <dbReference type="Proteomes" id="UP000256977"/>
    </source>
</evidence>
<dbReference type="RefSeq" id="WP_116064312.1">
    <property type="nucleotide sequence ID" value="NZ_QRDZ01000031.1"/>
</dbReference>
<accession>A0A3D9ICK0</accession>
<feature type="transmembrane region" description="Helical" evidence="1">
    <location>
        <begin position="52"/>
        <end position="73"/>
    </location>
</feature>
<dbReference type="Proteomes" id="UP000256977">
    <property type="component" value="Unassembled WGS sequence"/>
</dbReference>
<organism evidence="2 3">
    <name type="scientific">Cohnella phaseoli</name>
    <dbReference type="NCBI Taxonomy" id="456490"/>
    <lineage>
        <taxon>Bacteria</taxon>
        <taxon>Bacillati</taxon>
        <taxon>Bacillota</taxon>
        <taxon>Bacilli</taxon>
        <taxon>Bacillales</taxon>
        <taxon>Paenibacillaceae</taxon>
        <taxon>Cohnella</taxon>
    </lineage>
</organism>
<sequence>MQRLSNGDSRIDLLKELPRRPLEPAAEQAILQALREEEKRGTVKRKRRTRRYALLAVPAVAALIAWGLLSGVVNRAADGLFGSRPAVMHTVELSPLFDLLDKDGSVVYPDRLRGIQGKIAYSEYWGDFVANSGHALSKIFWYVWGDPQRLNGATLVATGVDLSTGKQFLVNETKLSGPIYGADAHTVTRFNKFPSKGTWRIDVEIDGEPYGSIVIHVKDEYIHTKSSSFLLSKDDAKAGSTETTLTVNGHDLADTLDVIVQPVGRTGEARRLHFVKTEEYVQSDGLVPVTEYSGSLIFDAPGEWRIEVLGEKTVVEVRS</sequence>
<keyword evidence="3" id="KW-1185">Reference proteome</keyword>